<keyword evidence="1" id="KW-0597">Phosphoprotein</keyword>
<dbReference type="InterPro" id="IPR051846">
    <property type="entry name" value="SH2_domain_adapters"/>
</dbReference>
<feature type="region of interest" description="Disordered" evidence="6">
    <location>
        <begin position="627"/>
        <end position="686"/>
    </location>
</feature>
<dbReference type="InterPro" id="IPR036860">
    <property type="entry name" value="SH2_dom_sf"/>
</dbReference>
<dbReference type="Proteomes" id="UP001153620">
    <property type="component" value="Chromosome 3"/>
</dbReference>
<name>A0A9N9S005_9DIPT</name>
<feature type="region of interest" description="Disordered" evidence="6">
    <location>
        <begin position="702"/>
        <end position="744"/>
    </location>
</feature>
<dbReference type="GO" id="GO:0001784">
    <property type="term" value="F:phosphotyrosine residue binding"/>
    <property type="evidence" value="ECO:0007669"/>
    <property type="project" value="TreeGrafter"/>
</dbReference>
<evidence type="ECO:0000256" key="1">
    <source>
        <dbReference type="ARBA" id="ARBA00022553"/>
    </source>
</evidence>
<protein>
    <recommendedName>
        <fullName evidence="4">SH2 domain-containing adapter protein D</fullName>
    </recommendedName>
</protein>
<feature type="compositionally biased region" description="Basic and acidic residues" evidence="6">
    <location>
        <begin position="734"/>
        <end position="744"/>
    </location>
</feature>
<dbReference type="Gene3D" id="3.30.505.10">
    <property type="entry name" value="SH2 domain"/>
    <property type="match status" value="1"/>
</dbReference>
<dbReference type="Pfam" id="PF00017">
    <property type="entry name" value="SH2"/>
    <property type="match status" value="1"/>
</dbReference>
<evidence type="ECO:0000256" key="2">
    <source>
        <dbReference type="ARBA" id="ARBA00022999"/>
    </source>
</evidence>
<dbReference type="PANTHER" id="PTHR15127:SF32">
    <property type="entry name" value="HEAVYWEIGHT, ISOFORM A"/>
    <property type="match status" value="1"/>
</dbReference>
<feature type="compositionally biased region" description="Polar residues" evidence="6">
    <location>
        <begin position="706"/>
        <end position="731"/>
    </location>
</feature>
<evidence type="ECO:0000256" key="6">
    <source>
        <dbReference type="SAM" id="MobiDB-lite"/>
    </source>
</evidence>
<feature type="compositionally biased region" description="Low complexity" evidence="6">
    <location>
        <begin position="496"/>
        <end position="508"/>
    </location>
</feature>
<feature type="region of interest" description="Disordered" evidence="6">
    <location>
        <begin position="471"/>
        <end position="508"/>
    </location>
</feature>
<feature type="compositionally biased region" description="Low complexity" evidence="6">
    <location>
        <begin position="634"/>
        <end position="681"/>
    </location>
</feature>
<feature type="compositionally biased region" description="Basic and acidic residues" evidence="6">
    <location>
        <begin position="173"/>
        <end position="183"/>
    </location>
</feature>
<evidence type="ECO:0000256" key="3">
    <source>
        <dbReference type="ARBA" id="ARBA00057390"/>
    </source>
</evidence>
<dbReference type="OrthoDB" id="5914531at2759"/>
<dbReference type="AlphaFoldDB" id="A0A9N9S005"/>
<dbReference type="SMART" id="SM00252">
    <property type="entry name" value="SH2"/>
    <property type="match status" value="1"/>
</dbReference>
<evidence type="ECO:0000256" key="4">
    <source>
        <dbReference type="ARBA" id="ARBA00074794"/>
    </source>
</evidence>
<feature type="compositionally biased region" description="Basic and acidic residues" evidence="6">
    <location>
        <begin position="594"/>
        <end position="612"/>
    </location>
</feature>
<reference evidence="8" key="1">
    <citation type="submission" date="2022-01" db="EMBL/GenBank/DDBJ databases">
        <authorList>
            <person name="King R."/>
        </authorList>
    </citation>
    <scope>NUCLEOTIDE SEQUENCE</scope>
</reference>
<dbReference type="CDD" id="cd09945">
    <property type="entry name" value="SH2_SHB_SHD_SHE_SHF_like"/>
    <property type="match status" value="1"/>
</dbReference>
<feature type="domain" description="SH2" evidence="7">
    <location>
        <begin position="974"/>
        <end position="1070"/>
    </location>
</feature>
<keyword evidence="2 5" id="KW-0727">SH2 domain</keyword>
<dbReference type="InterPro" id="IPR000980">
    <property type="entry name" value="SH2"/>
</dbReference>
<dbReference type="EMBL" id="OU895879">
    <property type="protein sequence ID" value="CAG9808219.1"/>
    <property type="molecule type" value="Genomic_DNA"/>
</dbReference>
<organism evidence="8 9">
    <name type="scientific">Chironomus riparius</name>
    <dbReference type="NCBI Taxonomy" id="315576"/>
    <lineage>
        <taxon>Eukaryota</taxon>
        <taxon>Metazoa</taxon>
        <taxon>Ecdysozoa</taxon>
        <taxon>Arthropoda</taxon>
        <taxon>Hexapoda</taxon>
        <taxon>Insecta</taxon>
        <taxon>Pterygota</taxon>
        <taxon>Neoptera</taxon>
        <taxon>Endopterygota</taxon>
        <taxon>Diptera</taxon>
        <taxon>Nematocera</taxon>
        <taxon>Chironomoidea</taxon>
        <taxon>Chironomidae</taxon>
        <taxon>Chironominae</taxon>
        <taxon>Chironomus</taxon>
    </lineage>
</organism>
<feature type="compositionally biased region" description="Basic residues" evidence="6">
    <location>
        <begin position="139"/>
        <end position="155"/>
    </location>
</feature>
<feature type="compositionally biased region" description="Basic residues" evidence="6">
    <location>
        <begin position="481"/>
        <end position="492"/>
    </location>
</feature>
<dbReference type="PROSITE" id="PS50001">
    <property type="entry name" value="SH2"/>
    <property type="match status" value="1"/>
</dbReference>
<feature type="region of interest" description="Disordered" evidence="6">
    <location>
        <begin position="124"/>
        <end position="202"/>
    </location>
</feature>
<accession>A0A9N9S005</accession>
<evidence type="ECO:0000256" key="5">
    <source>
        <dbReference type="PROSITE-ProRule" id="PRU00191"/>
    </source>
</evidence>
<dbReference type="PANTHER" id="PTHR15127">
    <property type="entry name" value="HEAVYWEIGHT, ISOFORM A"/>
    <property type="match status" value="1"/>
</dbReference>
<feature type="region of interest" description="Disordered" evidence="6">
    <location>
        <begin position="256"/>
        <end position="280"/>
    </location>
</feature>
<dbReference type="PRINTS" id="PR00401">
    <property type="entry name" value="SH2DOMAIN"/>
</dbReference>
<reference evidence="8" key="2">
    <citation type="submission" date="2022-10" db="EMBL/GenBank/DDBJ databases">
        <authorList>
            <consortium name="ENA_rothamsted_submissions"/>
            <consortium name="culmorum"/>
            <person name="King R."/>
        </authorList>
    </citation>
    <scope>NUCLEOTIDE SEQUENCE</scope>
</reference>
<evidence type="ECO:0000313" key="8">
    <source>
        <dbReference type="EMBL" id="CAG9808219.1"/>
    </source>
</evidence>
<dbReference type="SUPFAM" id="SSF55550">
    <property type="entry name" value="SH2 domain"/>
    <property type="match status" value="1"/>
</dbReference>
<keyword evidence="9" id="KW-1185">Reference proteome</keyword>
<evidence type="ECO:0000313" key="9">
    <source>
        <dbReference type="Proteomes" id="UP001153620"/>
    </source>
</evidence>
<dbReference type="FunFam" id="3.30.505.10:FF:000058">
    <property type="entry name" value="SH2 domain-containing adapter protein D"/>
    <property type="match status" value="1"/>
</dbReference>
<gene>
    <name evidence="8" type="ORF">CHIRRI_LOCUS11061</name>
</gene>
<comment type="function">
    <text evidence="3">May function as an adapter protein.</text>
</comment>
<sequence length="1075" mass="120473">MKEKNISVCDDYSLPLDFVKFKRPSSFDPGLAECLPNNWPSPSTEHVTFLDQQQYLLQQINFPLNQQQQFDTQSRALTLEQQQVLQQQEFEEDQDEAQGYIDESGNLCILQFAPDTLDETVGATAKQFSRHSTREKTRSSQKRRKKKKSKQHQAKATKELDSSVPNSSENEEERIVFDDEGKVPELNSPDSINDDVLNPLNNFKSPRRLLTAERSKTSPSPYYYSDLLKKKTTEEERRQLFQLQHPRTAVNTLKEKEGGIKNKKSNSLDTPGAEKEVSTPKRYSITEDGVRIIRCDSPSSSTSDDSDCSECQKRREWHSHALAVVRAATQNIRSQSLTIDDVEPEVYYQNTIVSQMPQSRFIDNQAICACATPNFGDDADDQLFQPRSIFYVHQQGFQECADCSITDDERLKALIFDEMNVRQRKIYETAFDSKISKSDDDLDDVDRITNHSASLFGNEYRMVTSHSKDSFIASSAVQHPKEKRYRSKHNKKAQQNNNNNNINNNNINNNCKSEEDIIVKDIENIKIEESIDNIVNANITSTSTTTANTQQYTPSPPSTAPLPLKFPTKHEKFFINSIKSAPNLPASNALQHPRLKDLRGSQKNDASKERPRSVIVEAGRVFELKRSHSGRHYSSSIESMATSSSGGSMESIRSSTSEGDRSTTSTESRHSSTLSSHSSDSGPSVARPLRVPVLIHPKLQILSPISDKSTQDQVSENSENKNQTPKQQTPCDENGDKILDDNIDVKQKKRPTASKILLIAREEIQGSDSGISLHSRHEKAKLSALCDNKIDNATGLPQDLKDLPFDMPKLRRRRVQPQNSGASGSATSVDLGELPFDMPKLRRRLRVGGVNLILPSNISHNLTNNALNLSNNNSLSTDTSGVSQASSSQSVIQQDDRPIIGGSLFRQNLTLNLNDSKPAKVKKPFGTLDLHGLSTASGNLSSRSSAAISFNVGGFNRLNMALIDDSISLERQGWYHGAITRIDAENILRQLNEGSFLVRNSESAKQDYSLSLKSAKGFMHMRIQQKNDTAEYILGQFSRPFKSIPEMIRHFCLNRLPVRGAEHMCLLEPVIAQLL</sequence>
<feature type="region of interest" description="Disordered" evidence="6">
    <location>
        <begin position="583"/>
        <end position="614"/>
    </location>
</feature>
<proteinExistence type="predicted"/>
<evidence type="ECO:0000259" key="7">
    <source>
        <dbReference type="PROSITE" id="PS50001"/>
    </source>
</evidence>